<dbReference type="Gene3D" id="2.40.320.10">
    <property type="entry name" value="Hypothetical Protein Pfu-838710-001"/>
    <property type="match status" value="1"/>
</dbReference>
<sequence length="527" mass="59163">MCESASIIHEMVKFQCYIGFMSSNAYSFYVLCKLYMVGQTRVHIDTVQDLGHFMELEVVLRPEQTLEEGQAIAHDLRTQLGVKEEDLIDCAYVDMLLKNGNGTHIQSQSYPSQGVSMSLPAIEKLDGSTDYNTWKFMMELYLIHEDLWEYTQTTPAASDVSGSKRDQKARAKICLMIKPHCLIHVRESKTAKAAWDALKTAFEDKGLNNRCRLLTKLVSLKLEQFSSIRDYITAIMTVAQQLRDLGKKVDDELLAALMLQGLTETFQPMRLAIENTNIELTTDYVKTKLLQMEDTYQASPSTVTTALQAKNKSQKDKSHKNMSRSRVVKCFICKENHKAKDCPKNPIQKKDALTSLALATAAQGHGEWILDSGASNHMTNRRDWLKDFKKLDKSIVIACANGETVVGEAIGNVVNEDMDVSINNVLYVPNLATNLLSVSTIVNKNLVVVFEKSGFKIIKADGCKVSGETLYEGTANNGVYKIQYCSQEVGLASTAADEIILWHRRMGHLGVRNLMLLKQNGRWGKFF</sequence>
<dbReference type="PANTHER" id="PTHR21028:SF2">
    <property type="entry name" value="CYTH DOMAIN-CONTAINING PROTEIN"/>
    <property type="match status" value="1"/>
</dbReference>
<name>A0A922SFP1_SPOEX</name>
<dbReference type="CDD" id="cd07890">
    <property type="entry name" value="CYTH-like_AC_IV-like"/>
    <property type="match status" value="1"/>
</dbReference>
<dbReference type="Pfam" id="PF01928">
    <property type="entry name" value="CYTH"/>
    <property type="match status" value="1"/>
</dbReference>
<dbReference type="Proteomes" id="UP000814243">
    <property type="component" value="Unassembled WGS sequence"/>
</dbReference>
<evidence type="ECO:0000313" key="4">
    <source>
        <dbReference type="Proteomes" id="UP000814243"/>
    </source>
</evidence>
<evidence type="ECO:0008006" key="5">
    <source>
        <dbReference type="Google" id="ProtNLM"/>
    </source>
</evidence>
<dbReference type="InterPro" id="IPR033469">
    <property type="entry name" value="CYTH-like_dom_sf"/>
</dbReference>
<dbReference type="InterPro" id="IPR008173">
    <property type="entry name" value="Adenylyl_cyclase_CyaB"/>
</dbReference>
<dbReference type="AlphaFoldDB" id="A0A922SFP1"/>
<dbReference type="InterPro" id="IPR054722">
    <property type="entry name" value="PolX-like_BBD"/>
</dbReference>
<accession>A0A922SFP1</accession>
<protein>
    <recommendedName>
        <fullName evidence="5">GAG-pre-integrase domain-containing protein</fullName>
    </recommendedName>
</protein>
<reference evidence="3" key="1">
    <citation type="journal article" date="2021" name="G3 (Bethesda)">
        <title>Genome and transcriptome analysis of the beet armyworm Spodoptera exigua reveals targets for pest control. .</title>
        <authorList>
            <person name="Simon S."/>
            <person name="Breeschoten T."/>
            <person name="Jansen H.J."/>
            <person name="Dirks R.P."/>
            <person name="Schranz M.E."/>
            <person name="Ros V.I.D."/>
        </authorList>
    </citation>
    <scope>NUCLEOTIDE SEQUENCE</scope>
    <source>
        <strain evidence="3">TB_SE_WUR_2020</strain>
    </source>
</reference>
<feature type="domain" description="CYTH" evidence="1">
    <location>
        <begin position="34"/>
        <end position="89"/>
    </location>
</feature>
<organism evidence="3 4">
    <name type="scientific">Spodoptera exigua</name>
    <name type="common">Beet armyworm</name>
    <name type="synonym">Noctua fulgens</name>
    <dbReference type="NCBI Taxonomy" id="7107"/>
    <lineage>
        <taxon>Eukaryota</taxon>
        <taxon>Metazoa</taxon>
        <taxon>Ecdysozoa</taxon>
        <taxon>Arthropoda</taxon>
        <taxon>Hexapoda</taxon>
        <taxon>Insecta</taxon>
        <taxon>Pterygota</taxon>
        <taxon>Neoptera</taxon>
        <taxon>Endopterygota</taxon>
        <taxon>Lepidoptera</taxon>
        <taxon>Glossata</taxon>
        <taxon>Ditrysia</taxon>
        <taxon>Noctuoidea</taxon>
        <taxon>Noctuidae</taxon>
        <taxon>Amphipyrinae</taxon>
        <taxon>Spodoptera</taxon>
    </lineage>
</organism>
<comment type="caution">
    <text evidence="3">The sequence shown here is derived from an EMBL/GenBank/DDBJ whole genome shotgun (WGS) entry which is preliminary data.</text>
</comment>
<dbReference type="InterPro" id="IPR023577">
    <property type="entry name" value="CYTH_domain"/>
</dbReference>
<dbReference type="Pfam" id="PF22936">
    <property type="entry name" value="Pol_BBD"/>
    <property type="match status" value="1"/>
</dbReference>
<dbReference type="Pfam" id="PF14223">
    <property type="entry name" value="Retrotran_gag_2"/>
    <property type="match status" value="1"/>
</dbReference>
<evidence type="ECO:0000259" key="2">
    <source>
        <dbReference type="Pfam" id="PF22936"/>
    </source>
</evidence>
<dbReference type="PANTHER" id="PTHR21028">
    <property type="entry name" value="SI:CH211-156B7.4"/>
    <property type="match status" value="1"/>
</dbReference>
<feature type="domain" description="Retrovirus-related Pol polyprotein from transposon TNT 1-94-like beta-barrel" evidence="2">
    <location>
        <begin position="368"/>
        <end position="445"/>
    </location>
</feature>
<dbReference type="GO" id="GO:0016462">
    <property type="term" value="F:pyrophosphatase activity"/>
    <property type="evidence" value="ECO:0007669"/>
    <property type="project" value="UniProtKB-ARBA"/>
</dbReference>
<dbReference type="EMBL" id="JACEFF010000571">
    <property type="protein sequence ID" value="KAH9635208.1"/>
    <property type="molecule type" value="Genomic_DNA"/>
</dbReference>
<proteinExistence type="predicted"/>
<dbReference type="SUPFAM" id="SSF55154">
    <property type="entry name" value="CYTH-like phosphatases"/>
    <property type="match status" value="1"/>
</dbReference>
<gene>
    <name evidence="3" type="ORF">HF086_009548</name>
</gene>
<evidence type="ECO:0000313" key="3">
    <source>
        <dbReference type="EMBL" id="KAH9635208.1"/>
    </source>
</evidence>
<evidence type="ECO:0000259" key="1">
    <source>
        <dbReference type="Pfam" id="PF01928"/>
    </source>
</evidence>